<feature type="domain" description="Tyrosine specific protein phosphatases" evidence="4">
    <location>
        <begin position="66"/>
        <end position="127"/>
    </location>
</feature>
<dbReference type="EMBL" id="JANEYF010005500">
    <property type="protein sequence ID" value="KAJ8927968.1"/>
    <property type="molecule type" value="Genomic_DNA"/>
</dbReference>
<keyword evidence="6" id="KW-1185">Reference proteome</keyword>
<dbReference type="GO" id="GO:0062026">
    <property type="term" value="P:negative regulation of SCF-dependent proteasomal ubiquitin-dependent catabolic process"/>
    <property type="evidence" value="ECO:0007669"/>
    <property type="project" value="TreeGrafter"/>
</dbReference>
<dbReference type="Proteomes" id="UP001162156">
    <property type="component" value="Unassembled WGS sequence"/>
</dbReference>
<dbReference type="GO" id="GO:0005654">
    <property type="term" value="C:nucleoplasm"/>
    <property type="evidence" value="ECO:0007669"/>
    <property type="project" value="TreeGrafter"/>
</dbReference>
<evidence type="ECO:0000313" key="5">
    <source>
        <dbReference type="EMBL" id="KAJ8927968.1"/>
    </source>
</evidence>
<dbReference type="InterPro" id="IPR000387">
    <property type="entry name" value="Tyr_Pase_dom"/>
</dbReference>
<dbReference type="AlphaFoldDB" id="A0AAV8WN68"/>
<feature type="region of interest" description="Disordered" evidence="2">
    <location>
        <begin position="176"/>
        <end position="198"/>
    </location>
</feature>
<evidence type="ECO:0000259" key="3">
    <source>
        <dbReference type="PROSITE" id="PS50054"/>
    </source>
</evidence>
<dbReference type="GO" id="GO:0005737">
    <property type="term" value="C:cytoplasm"/>
    <property type="evidence" value="ECO:0007669"/>
    <property type="project" value="TreeGrafter"/>
</dbReference>
<evidence type="ECO:0000256" key="2">
    <source>
        <dbReference type="SAM" id="MobiDB-lite"/>
    </source>
</evidence>
<name>A0AAV8WN68_9CUCU</name>
<dbReference type="InterPro" id="IPR020422">
    <property type="entry name" value="TYR_PHOSPHATASE_DUAL_dom"/>
</dbReference>
<reference evidence="5" key="1">
    <citation type="journal article" date="2023" name="Insect Mol. Biol.">
        <title>Genome sequencing provides insights into the evolution of gene families encoding plant cell wall-degrading enzymes in longhorned beetles.</title>
        <authorList>
            <person name="Shin N.R."/>
            <person name="Okamura Y."/>
            <person name="Kirsch R."/>
            <person name="Pauchet Y."/>
        </authorList>
    </citation>
    <scope>NUCLEOTIDE SEQUENCE</scope>
    <source>
        <strain evidence="5">RBIC_L_NR</strain>
    </source>
</reference>
<gene>
    <name evidence="5" type="ORF">NQ314_019493</name>
</gene>
<evidence type="ECO:0000256" key="1">
    <source>
        <dbReference type="ARBA" id="ARBA00009649"/>
    </source>
</evidence>
<dbReference type="GO" id="GO:0070372">
    <property type="term" value="P:regulation of ERK1 and ERK2 cascade"/>
    <property type="evidence" value="ECO:0007669"/>
    <property type="project" value="TreeGrafter"/>
</dbReference>
<dbReference type="SMART" id="SM00195">
    <property type="entry name" value="DSPc"/>
    <property type="match status" value="1"/>
</dbReference>
<dbReference type="Gene3D" id="3.90.190.10">
    <property type="entry name" value="Protein tyrosine phosphatase superfamily"/>
    <property type="match status" value="1"/>
</dbReference>
<dbReference type="InterPro" id="IPR052449">
    <property type="entry name" value="STYX-Interacting_Phosphatase"/>
</dbReference>
<dbReference type="SUPFAM" id="SSF52799">
    <property type="entry name" value="(Phosphotyrosine protein) phosphatases II"/>
    <property type="match status" value="1"/>
</dbReference>
<dbReference type="PROSITE" id="PS50056">
    <property type="entry name" value="TYR_PHOSPHATASE_2"/>
    <property type="match status" value="1"/>
</dbReference>
<protein>
    <submittedName>
        <fullName evidence="5">Uncharacterized protein</fullName>
    </submittedName>
</protein>
<dbReference type="FunFam" id="3.90.190.10:FF:000036">
    <property type="entry name" value="Serine/threonine/tyrosine-interacting protein a"/>
    <property type="match status" value="1"/>
</dbReference>
<dbReference type="InterPro" id="IPR000340">
    <property type="entry name" value="Dual-sp_phosphatase_cat-dom"/>
</dbReference>
<dbReference type="PANTHER" id="PTHR46588">
    <property type="entry name" value="SERINE/THREONINE/TYROSINE-INTERACTING PROTEIN"/>
    <property type="match status" value="1"/>
</dbReference>
<dbReference type="PROSITE" id="PS50054">
    <property type="entry name" value="TYR_PHOSPHATASE_DUAL"/>
    <property type="match status" value="1"/>
</dbReference>
<evidence type="ECO:0000259" key="4">
    <source>
        <dbReference type="PROSITE" id="PS50056"/>
    </source>
</evidence>
<feature type="domain" description="Tyrosine-protein phosphatase" evidence="3">
    <location>
        <begin position="1"/>
        <end position="146"/>
    </location>
</feature>
<dbReference type="PANTHER" id="PTHR46588:SF1">
    <property type="entry name" value="SERINE_THREONINE_TYROSINE-INTERACTING PROTEIN"/>
    <property type="match status" value="1"/>
</dbReference>
<comment type="similarity">
    <text evidence="1">Belongs to the protein-tyrosine phosphatase family. Non-receptor class subfamily.</text>
</comment>
<sequence length="212" mass="24194">MQEIIPGVFLGPFTSAQKHCLLENGIKYIICVRQDVEAHFIKPQISDPSFTYLTLDIADNVTENIIRFFPKVRQFIDEALGNNCKILVHGNNGNSRSATLVLAYIMEKFGLSSSEALQFVKEKRSSVNPNEGFRAQLIEYEPIYKARQTLANGESSCDSRQKRKCEQLTETVDYNLIQRPPSPDLDNNNQENSQSATEFSNHLHRLWLLKRS</sequence>
<dbReference type="Pfam" id="PF00782">
    <property type="entry name" value="DSPc"/>
    <property type="match status" value="1"/>
</dbReference>
<dbReference type="GO" id="GO:1990444">
    <property type="term" value="F:F-box domain binding"/>
    <property type="evidence" value="ECO:0007669"/>
    <property type="project" value="TreeGrafter"/>
</dbReference>
<accession>A0AAV8WN68</accession>
<organism evidence="5 6">
    <name type="scientific">Rhamnusium bicolor</name>
    <dbReference type="NCBI Taxonomy" id="1586634"/>
    <lineage>
        <taxon>Eukaryota</taxon>
        <taxon>Metazoa</taxon>
        <taxon>Ecdysozoa</taxon>
        <taxon>Arthropoda</taxon>
        <taxon>Hexapoda</taxon>
        <taxon>Insecta</taxon>
        <taxon>Pterygota</taxon>
        <taxon>Neoptera</taxon>
        <taxon>Endopterygota</taxon>
        <taxon>Coleoptera</taxon>
        <taxon>Polyphaga</taxon>
        <taxon>Cucujiformia</taxon>
        <taxon>Chrysomeloidea</taxon>
        <taxon>Cerambycidae</taxon>
        <taxon>Lepturinae</taxon>
        <taxon>Rhagiini</taxon>
        <taxon>Rhamnusium</taxon>
    </lineage>
</organism>
<evidence type="ECO:0000313" key="6">
    <source>
        <dbReference type="Proteomes" id="UP001162156"/>
    </source>
</evidence>
<feature type="compositionally biased region" description="Polar residues" evidence="2">
    <location>
        <begin position="185"/>
        <end position="198"/>
    </location>
</feature>
<proteinExistence type="inferred from homology"/>
<dbReference type="InterPro" id="IPR029021">
    <property type="entry name" value="Prot-tyrosine_phosphatase-like"/>
</dbReference>
<comment type="caution">
    <text evidence="5">The sequence shown here is derived from an EMBL/GenBank/DDBJ whole genome shotgun (WGS) entry which is preliminary data.</text>
</comment>